<dbReference type="Proteomes" id="UP000776276">
    <property type="component" value="Unassembled WGS sequence"/>
</dbReference>
<dbReference type="InterPro" id="IPR046867">
    <property type="entry name" value="AldOxase/xan_DH_MoCoBD2"/>
</dbReference>
<reference evidence="4 5" key="1">
    <citation type="submission" date="2021-06" db="EMBL/GenBank/DDBJ databases">
        <title>Sphingomonas sp. XMGL2, whole genome shotgun sequencing project.</title>
        <authorList>
            <person name="Zhao G."/>
            <person name="Shen L."/>
        </authorList>
    </citation>
    <scope>NUCLEOTIDE SEQUENCE [LARGE SCALE GENOMIC DNA]</scope>
    <source>
        <strain evidence="4 5">XMGL2</strain>
    </source>
</reference>
<dbReference type="Pfam" id="PF02738">
    <property type="entry name" value="MoCoBD_1"/>
    <property type="match status" value="1"/>
</dbReference>
<organism evidence="4 5">
    <name type="scientific">Sphingomonas quercus</name>
    <dbReference type="NCBI Taxonomy" id="2842451"/>
    <lineage>
        <taxon>Bacteria</taxon>
        <taxon>Pseudomonadati</taxon>
        <taxon>Pseudomonadota</taxon>
        <taxon>Alphaproteobacteria</taxon>
        <taxon>Sphingomonadales</taxon>
        <taxon>Sphingomonadaceae</taxon>
        <taxon>Sphingomonas</taxon>
    </lineage>
</organism>
<keyword evidence="5" id="KW-1185">Reference proteome</keyword>
<evidence type="ECO:0000259" key="2">
    <source>
        <dbReference type="Pfam" id="PF02738"/>
    </source>
</evidence>
<dbReference type="EMBL" id="JAHKRT010000005">
    <property type="protein sequence ID" value="MBU3078301.1"/>
    <property type="molecule type" value="Genomic_DNA"/>
</dbReference>
<gene>
    <name evidence="4" type="ORF">KOF26_10515</name>
</gene>
<evidence type="ECO:0000256" key="1">
    <source>
        <dbReference type="SAM" id="Phobius"/>
    </source>
</evidence>
<dbReference type="PANTHER" id="PTHR47495">
    <property type="entry name" value="ALDEHYDE DEHYDROGENASE"/>
    <property type="match status" value="1"/>
</dbReference>
<feature type="transmembrane region" description="Helical" evidence="1">
    <location>
        <begin position="12"/>
        <end position="29"/>
    </location>
</feature>
<evidence type="ECO:0000313" key="5">
    <source>
        <dbReference type="Proteomes" id="UP000776276"/>
    </source>
</evidence>
<dbReference type="RefSeq" id="WP_216324318.1">
    <property type="nucleotide sequence ID" value="NZ_JAHKRT010000005.1"/>
</dbReference>
<name>A0ABS6BJ18_9SPHN</name>
<dbReference type="PIRSF" id="PIRSF036389">
    <property type="entry name" value="IOR_B"/>
    <property type="match status" value="1"/>
</dbReference>
<feature type="domain" description="Aldehyde oxidase/xanthine dehydrogenase second molybdopterin binding" evidence="3">
    <location>
        <begin position="594"/>
        <end position="650"/>
    </location>
</feature>
<evidence type="ECO:0000313" key="4">
    <source>
        <dbReference type="EMBL" id="MBU3078301.1"/>
    </source>
</evidence>
<keyword evidence="1" id="KW-0812">Transmembrane</keyword>
<feature type="domain" description="Aldehyde oxidase/xanthine dehydrogenase first molybdopterin binding" evidence="2">
    <location>
        <begin position="344"/>
        <end position="560"/>
    </location>
</feature>
<dbReference type="InterPro" id="IPR008274">
    <property type="entry name" value="AldOxase/xan_DH_MoCoBD1"/>
</dbReference>
<comment type="caution">
    <text evidence="4">The sequence shown here is derived from an EMBL/GenBank/DDBJ whole genome shotgun (WGS) entry which is preliminary data.</text>
</comment>
<keyword evidence="1" id="KW-1133">Transmembrane helix</keyword>
<evidence type="ECO:0000259" key="3">
    <source>
        <dbReference type="Pfam" id="PF20256"/>
    </source>
</evidence>
<feature type="domain" description="Aldehyde oxidase/xanthine dehydrogenase second molybdopterin binding" evidence="3">
    <location>
        <begin position="20"/>
        <end position="93"/>
    </location>
</feature>
<dbReference type="InterPro" id="IPR052516">
    <property type="entry name" value="N-heterocyclic_Hydroxylase"/>
</dbReference>
<keyword evidence="1" id="KW-0472">Membrane</keyword>
<proteinExistence type="predicted"/>
<sequence>MAGRFSISRRSLLVGGGAGIGLAIAFMGWPRHYRPNLSAAPGEHLFNAFLKIGEDGHVAVAVPQAEMGQGVFTSLPQVLADALGADWRTVAVEPAPIGPLYANDFLAKELARDRLPVFLHDVAGWAGHEYATRSALMMTAGSTSIRGFAGRFAEAGAAARAMLCMAAAKRWGISWEACETADGFVTRGPDRLRFAELAAEAAAFAPPEELPLREAPLLIGRSVPRLDLPAKVDGSARYAADVRLPDMAFAAIRQRPPGAGARRPLDRKAAETVPGALMLVEQDGWQAAVGETSWAAAEALDRAGGGFAPGAAPDNAAIERALRAALGGTGEALVEEGKLPPMPVKAEYRVGLAAHAAIEPMCATARYAGDRLEIWAPTQAPGLLRAAAARTLGLSETQVTIYPMLHGGSFGAKMEVAAACQAAVIAARARRPVQLQWSRAEDLAHDRFRPPALASLSAGLAGPRIVGWQARIAVPASFGEVIGRIMPGAPLGRAAAARAVEGARPPYAIPAASVTHHPAAIGVATGLWRSESHSYTAFFTECFMDELAGIAGLDPLSFRMGQLSGNPRLARCLSAAATLGGWEGGSAGQGLACHSAFGSHIAVLAEVAMEGGRPRVTRIAAAVDCGRAINPDIVHQQIEGGLIFGLGAALGPVLTPAGAASLDALALPRLAGSPDIAVELIATNAPSGGVSELAVPVIGPAVANALAAATGRRIRSLPLI</sequence>
<dbReference type="InterPro" id="IPR012368">
    <property type="entry name" value="OxRdtase_Mopterin-bd_su_IorB"/>
</dbReference>
<dbReference type="Pfam" id="PF20256">
    <property type="entry name" value="MoCoBD_2"/>
    <property type="match status" value="2"/>
</dbReference>
<protein>
    <submittedName>
        <fullName evidence="4">Molybdopterin-dependent oxidoreductase</fullName>
    </submittedName>
</protein>
<dbReference type="PANTHER" id="PTHR47495:SF2">
    <property type="entry name" value="ALDEHYDE DEHYDROGENASE"/>
    <property type="match status" value="1"/>
</dbReference>
<accession>A0ABS6BJ18</accession>